<proteinExistence type="predicted"/>
<dbReference type="AlphaFoldDB" id="A0A0F3NL95"/>
<dbReference type="Proteomes" id="UP000033754">
    <property type="component" value="Unassembled WGS sequence"/>
</dbReference>
<accession>A0A0F3NL95</accession>
<dbReference type="PATRIC" id="fig|1359161.3.peg.263"/>
<evidence type="ECO:0000313" key="2">
    <source>
        <dbReference type="Proteomes" id="UP000033754"/>
    </source>
</evidence>
<dbReference type="EMBL" id="LANT01000001">
    <property type="protein sequence ID" value="KJV68487.1"/>
    <property type="molecule type" value="Genomic_DNA"/>
</dbReference>
<comment type="caution">
    <text evidence="1">The sequence shown here is derived from an EMBL/GenBank/DDBJ whole genome shotgun (WGS) entry which is preliminary data.</text>
</comment>
<reference evidence="1 2" key="1">
    <citation type="submission" date="2015-01" db="EMBL/GenBank/DDBJ databases">
        <title>Genome Sequencing of Rickettsiales.</title>
        <authorList>
            <person name="Daugherty S.C."/>
            <person name="Su Q."/>
            <person name="Abolude K."/>
            <person name="Beier-Sexton M."/>
            <person name="Carlyon J.A."/>
            <person name="Carter R."/>
            <person name="Day N.P."/>
            <person name="Dumler S.J."/>
            <person name="Dyachenko V."/>
            <person name="Godinez A."/>
            <person name="Kurtti T.J."/>
            <person name="Lichay M."/>
            <person name="Mullins K.E."/>
            <person name="Ott S."/>
            <person name="Pappas-Brown V."/>
            <person name="Paris D.H."/>
            <person name="Patel P."/>
            <person name="Richards A.L."/>
            <person name="Sadzewicz L."/>
            <person name="Sears K."/>
            <person name="Seidman D."/>
            <person name="Sengamalay N."/>
            <person name="Stenos J."/>
            <person name="Tallon L.J."/>
            <person name="Vincent G."/>
            <person name="Fraser C.M."/>
            <person name="Munderloh U."/>
            <person name="Dunning-Hotopp J.C."/>
        </authorList>
    </citation>
    <scope>NUCLEOTIDE SEQUENCE [LARGE SCALE GENOMIC DNA]</scope>
    <source>
        <strain evidence="1 2">NCH-1</strain>
    </source>
</reference>
<protein>
    <submittedName>
        <fullName evidence="1">Uncharacterized protein</fullName>
    </submittedName>
</protein>
<name>A0A0F3NL95_ANAPH</name>
<sequence length="41" mass="4804">MVVLCTLAEYKQAHVRSALRMMQALQDLDAYTNFVRTYVPR</sequence>
<evidence type="ECO:0000313" key="1">
    <source>
        <dbReference type="EMBL" id="KJV68487.1"/>
    </source>
</evidence>
<organism evidence="1 2">
    <name type="scientific">Anaplasma phagocytophilum str. NCH-1</name>
    <dbReference type="NCBI Taxonomy" id="1359161"/>
    <lineage>
        <taxon>Bacteria</taxon>
        <taxon>Pseudomonadati</taxon>
        <taxon>Pseudomonadota</taxon>
        <taxon>Alphaproteobacteria</taxon>
        <taxon>Rickettsiales</taxon>
        <taxon>Anaplasmataceae</taxon>
        <taxon>Anaplasma</taxon>
        <taxon>phagocytophilum group</taxon>
    </lineage>
</organism>
<gene>
    <name evidence="1" type="ORF">EPHNCH_0251</name>
</gene>